<keyword evidence="1" id="KW-0862">Zinc</keyword>
<dbReference type="PROSITE" id="PS00028">
    <property type="entry name" value="ZINC_FINGER_C2H2_1"/>
    <property type="match status" value="1"/>
</dbReference>
<dbReference type="SMART" id="SM00355">
    <property type="entry name" value="ZnF_C2H2"/>
    <property type="match status" value="1"/>
</dbReference>
<evidence type="ECO:0000313" key="4">
    <source>
        <dbReference type="Proteomes" id="UP000828390"/>
    </source>
</evidence>
<accession>A0A9D3YFN6</accession>
<evidence type="ECO:0000313" key="3">
    <source>
        <dbReference type="EMBL" id="KAH3697532.1"/>
    </source>
</evidence>
<dbReference type="EMBL" id="JAIWYP010000016">
    <property type="protein sequence ID" value="KAH3697532.1"/>
    <property type="molecule type" value="Genomic_DNA"/>
</dbReference>
<proteinExistence type="predicted"/>
<reference evidence="3" key="2">
    <citation type="submission" date="2020-11" db="EMBL/GenBank/DDBJ databases">
        <authorList>
            <person name="McCartney M.A."/>
            <person name="Auch B."/>
            <person name="Kono T."/>
            <person name="Mallez S."/>
            <person name="Becker A."/>
            <person name="Gohl D.M."/>
            <person name="Silverstein K.A.T."/>
            <person name="Koren S."/>
            <person name="Bechman K.B."/>
            <person name="Herman A."/>
            <person name="Abrahante J.E."/>
            <person name="Garbe J."/>
        </authorList>
    </citation>
    <scope>NUCLEOTIDE SEQUENCE</scope>
    <source>
        <strain evidence="3">Duluth1</strain>
        <tissue evidence="3">Whole animal</tissue>
    </source>
</reference>
<name>A0A9D3YFN6_DREPO</name>
<sequence>MTFECWFAGCERIFTTRDQLKNHVSNHGYLRVVCPWCSEDEKSKRRMVDLKRHVSVTSRTMRDFTSYVSVVGSSWPYIQMITSVTLGHRRRVLTFPSELFPPRLIVGS</sequence>
<organism evidence="3 4">
    <name type="scientific">Dreissena polymorpha</name>
    <name type="common">Zebra mussel</name>
    <name type="synonym">Mytilus polymorpha</name>
    <dbReference type="NCBI Taxonomy" id="45954"/>
    <lineage>
        <taxon>Eukaryota</taxon>
        <taxon>Metazoa</taxon>
        <taxon>Spiralia</taxon>
        <taxon>Lophotrochozoa</taxon>
        <taxon>Mollusca</taxon>
        <taxon>Bivalvia</taxon>
        <taxon>Autobranchia</taxon>
        <taxon>Heteroconchia</taxon>
        <taxon>Euheterodonta</taxon>
        <taxon>Imparidentia</taxon>
        <taxon>Neoheterodontei</taxon>
        <taxon>Myida</taxon>
        <taxon>Dreissenoidea</taxon>
        <taxon>Dreissenidae</taxon>
        <taxon>Dreissena</taxon>
    </lineage>
</organism>
<comment type="caution">
    <text evidence="3">The sequence shown here is derived from an EMBL/GenBank/DDBJ whole genome shotgun (WGS) entry which is preliminary data.</text>
</comment>
<dbReference type="InterPro" id="IPR036236">
    <property type="entry name" value="Znf_C2H2_sf"/>
</dbReference>
<gene>
    <name evidence="3" type="ORF">DPMN_085034</name>
</gene>
<dbReference type="AlphaFoldDB" id="A0A9D3YFN6"/>
<dbReference type="Proteomes" id="UP000828390">
    <property type="component" value="Unassembled WGS sequence"/>
</dbReference>
<evidence type="ECO:0000256" key="1">
    <source>
        <dbReference type="PROSITE-ProRule" id="PRU00042"/>
    </source>
</evidence>
<reference evidence="3" key="1">
    <citation type="journal article" date="2019" name="bioRxiv">
        <title>The Genome of the Zebra Mussel, Dreissena polymorpha: A Resource for Invasive Species Research.</title>
        <authorList>
            <person name="McCartney M.A."/>
            <person name="Auch B."/>
            <person name="Kono T."/>
            <person name="Mallez S."/>
            <person name="Zhang Y."/>
            <person name="Obille A."/>
            <person name="Becker A."/>
            <person name="Abrahante J.E."/>
            <person name="Garbe J."/>
            <person name="Badalamenti J.P."/>
            <person name="Herman A."/>
            <person name="Mangelson H."/>
            <person name="Liachko I."/>
            <person name="Sullivan S."/>
            <person name="Sone E.D."/>
            <person name="Koren S."/>
            <person name="Silverstein K.A.T."/>
            <person name="Beckman K.B."/>
            <person name="Gohl D.M."/>
        </authorList>
    </citation>
    <scope>NUCLEOTIDE SEQUENCE</scope>
    <source>
        <strain evidence="3">Duluth1</strain>
        <tissue evidence="3">Whole animal</tissue>
    </source>
</reference>
<keyword evidence="1" id="KW-0863">Zinc-finger</keyword>
<dbReference type="Gene3D" id="3.30.160.60">
    <property type="entry name" value="Classic Zinc Finger"/>
    <property type="match status" value="1"/>
</dbReference>
<keyword evidence="1" id="KW-0479">Metal-binding</keyword>
<dbReference type="InterPro" id="IPR013087">
    <property type="entry name" value="Znf_C2H2_type"/>
</dbReference>
<evidence type="ECO:0000259" key="2">
    <source>
        <dbReference type="PROSITE" id="PS50157"/>
    </source>
</evidence>
<keyword evidence="4" id="KW-1185">Reference proteome</keyword>
<dbReference type="GO" id="GO:0008270">
    <property type="term" value="F:zinc ion binding"/>
    <property type="evidence" value="ECO:0007669"/>
    <property type="project" value="UniProtKB-KW"/>
</dbReference>
<dbReference type="PROSITE" id="PS50157">
    <property type="entry name" value="ZINC_FINGER_C2H2_2"/>
    <property type="match status" value="1"/>
</dbReference>
<feature type="domain" description="C2H2-type" evidence="2">
    <location>
        <begin position="3"/>
        <end position="27"/>
    </location>
</feature>
<dbReference type="SUPFAM" id="SSF57667">
    <property type="entry name" value="beta-beta-alpha zinc fingers"/>
    <property type="match status" value="1"/>
</dbReference>
<protein>
    <recommendedName>
        <fullName evidence="2">C2H2-type domain-containing protein</fullName>
    </recommendedName>
</protein>